<dbReference type="Pfam" id="PF01168">
    <property type="entry name" value="Ala_racemase_N"/>
    <property type="match status" value="1"/>
</dbReference>
<comment type="caution">
    <text evidence="4">The sequence shown here is derived from an EMBL/GenBank/DDBJ whole genome shotgun (WGS) entry which is preliminary data.</text>
</comment>
<organism evidence="4 5">
    <name type="scientific">Pelagibacter ubique</name>
    <dbReference type="NCBI Taxonomy" id="198252"/>
    <lineage>
        <taxon>Bacteria</taxon>
        <taxon>Pseudomonadati</taxon>
        <taxon>Pseudomonadota</taxon>
        <taxon>Alphaproteobacteria</taxon>
        <taxon>Candidatus Pelagibacterales</taxon>
        <taxon>Candidatus Pelagibacteraceae</taxon>
        <taxon>Candidatus Pelagibacter</taxon>
    </lineage>
</organism>
<dbReference type="Proteomes" id="UP001166004">
    <property type="component" value="Unassembled WGS sequence"/>
</dbReference>
<keyword evidence="1" id="KW-0663">Pyridoxal phosphate</keyword>
<evidence type="ECO:0000313" key="5">
    <source>
        <dbReference type="Proteomes" id="UP001166004"/>
    </source>
</evidence>
<dbReference type="InterPro" id="IPR011078">
    <property type="entry name" value="PyrdxlP_homeostasis"/>
</dbReference>
<dbReference type="NCBIfam" id="TIGR00044">
    <property type="entry name" value="YggS family pyridoxal phosphate-dependent enzyme"/>
    <property type="match status" value="1"/>
</dbReference>
<dbReference type="InterPro" id="IPR001608">
    <property type="entry name" value="Ala_racemase_N"/>
</dbReference>
<accession>A0ABX1T2I4</accession>
<evidence type="ECO:0000256" key="1">
    <source>
        <dbReference type="ARBA" id="ARBA00022898"/>
    </source>
</evidence>
<dbReference type="InterPro" id="IPR029066">
    <property type="entry name" value="PLP-binding_barrel"/>
</dbReference>
<feature type="domain" description="Alanine racemase N-terminal" evidence="3">
    <location>
        <begin position="3"/>
        <end position="180"/>
    </location>
</feature>
<gene>
    <name evidence="4" type="ORF">VP91_00004160</name>
</gene>
<protein>
    <recommendedName>
        <fullName evidence="3">Alanine racemase N-terminal domain-containing protein</fullName>
    </recommendedName>
</protein>
<name>A0ABX1T2I4_PELUQ</name>
<evidence type="ECO:0000256" key="2">
    <source>
        <dbReference type="RuleBase" id="RU004514"/>
    </source>
</evidence>
<dbReference type="PANTHER" id="PTHR10146">
    <property type="entry name" value="PROLINE SYNTHETASE CO-TRANSCRIBED BACTERIAL HOMOLOG PROTEIN"/>
    <property type="match status" value="1"/>
</dbReference>
<dbReference type="Gene3D" id="3.20.20.10">
    <property type="entry name" value="Alanine racemase"/>
    <property type="match status" value="1"/>
</dbReference>
<keyword evidence="5" id="KW-1185">Reference proteome</keyword>
<dbReference type="EMBL" id="LANA01000001">
    <property type="protein sequence ID" value="NMN67274.1"/>
    <property type="molecule type" value="Genomic_DNA"/>
</dbReference>
<dbReference type="PIRSF" id="PIRSF004848">
    <property type="entry name" value="YBL036c_PLPDEIII"/>
    <property type="match status" value="1"/>
</dbReference>
<dbReference type="PANTHER" id="PTHR10146:SF14">
    <property type="entry name" value="PYRIDOXAL PHOSPHATE HOMEOSTASIS PROTEIN"/>
    <property type="match status" value="1"/>
</dbReference>
<comment type="similarity">
    <text evidence="2">Belongs to the pyridoxal phosphate-binding protein YggS/PROSC family.</text>
</comment>
<sequence length="182" mass="20718">MSEILPLINHGHRHFGENKVQESLEKWTSIKNDFDEVKLHMIGKLQSNKVKYVIPLFDYIHSLDNLKLAEKISSEQIKQNKRLKIFIQINIGNEPQKNGISIENAEEFYLKCINVLDLDIIGLMCLPPINQSAINYFSKMKLLSDKLNLGCVSMGMSSDFLEAAENGATHLRIGSKIFGNRD</sequence>
<evidence type="ECO:0000313" key="4">
    <source>
        <dbReference type="EMBL" id="NMN67274.1"/>
    </source>
</evidence>
<evidence type="ECO:0000259" key="3">
    <source>
        <dbReference type="Pfam" id="PF01168"/>
    </source>
</evidence>
<reference evidence="4 5" key="1">
    <citation type="submission" date="2019-07" db="EMBL/GenBank/DDBJ databases">
        <title>SAR11 Genome Evolution.</title>
        <authorList>
            <person name="Giovannoni S."/>
        </authorList>
    </citation>
    <scope>NUCLEOTIDE SEQUENCE [LARGE SCALE GENOMIC DNA]</scope>
    <source>
        <strain evidence="4 5">HTCC9565</strain>
    </source>
</reference>
<proteinExistence type="inferred from homology"/>
<dbReference type="SUPFAM" id="SSF51419">
    <property type="entry name" value="PLP-binding barrel"/>
    <property type="match status" value="1"/>
</dbReference>
<dbReference type="CDD" id="cd00635">
    <property type="entry name" value="PLPDE_III_YBL036c_like"/>
    <property type="match status" value="1"/>
</dbReference>